<feature type="chain" id="PRO_5031152206" description="Secreted protein" evidence="1">
    <location>
        <begin position="28"/>
        <end position="68"/>
    </location>
</feature>
<dbReference type="AlphaFoldDB" id="A0A803KZQ3"/>
<evidence type="ECO:0000313" key="3">
    <source>
        <dbReference type="Proteomes" id="UP000596660"/>
    </source>
</evidence>
<dbReference type="Proteomes" id="UP000596660">
    <property type="component" value="Unplaced"/>
</dbReference>
<accession>A0A803KZQ3</accession>
<dbReference type="EnsemblPlants" id="AUR62004513-RA">
    <property type="protein sequence ID" value="AUR62004513-RA:cds"/>
    <property type="gene ID" value="AUR62004513"/>
</dbReference>
<dbReference type="OMA" id="CSLITWI"/>
<reference evidence="2" key="2">
    <citation type="submission" date="2021-03" db="UniProtKB">
        <authorList>
            <consortium name="EnsemblPlants"/>
        </authorList>
    </citation>
    <scope>IDENTIFICATION</scope>
</reference>
<keyword evidence="3" id="KW-1185">Reference proteome</keyword>
<dbReference type="Gramene" id="AUR62004513-RA">
    <property type="protein sequence ID" value="AUR62004513-RA:cds"/>
    <property type="gene ID" value="AUR62004513"/>
</dbReference>
<dbReference type="PANTHER" id="PTHR34061:SF11">
    <property type="entry name" value="PROTEIN, PUTATIVE-RELATED"/>
    <property type="match status" value="1"/>
</dbReference>
<keyword evidence="1" id="KW-0732">Signal</keyword>
<proteinExistence type="predicted"/>
<protein>
    <recommendedName>
        <fullName evidence="4">Secreted protein</fullName>
    </recommendedName>
</protein>
<evidence type="ECO:0008006" key="4">
    <source>
        <dbReference type="Google" id="ProtNLM"/>
    </source>
</evidence>
<sequence>MERCSFLSWLGTNVVTAFFASLERCSCINVSTTDVDDAATNQEEPVLRRVTTTTTSSSTHQNSTNFVV</sequence>
<reference evidence="2" key="1">
    <citation type="journal article" date="2017" name="Nature">
        <title>The genome of Chenopodium quinoa.</title>
        <authorList>
            <person name="Jarvis D.E."/>
            <person name="Ho Y.S."/>
            <person name="Lightfoot D.J."/>
            <person name="Schmoeckel S.M."/>
            <person name="Li B."/>
            <person name="Borm T.J.A."/>
            <person name="Ohyanagi H."/>
            <person name="Mineta K."/>
            <person name="Michell C.T."/>
            <person name="Saber N."/>
            <person name="Kharbatia N.M."/>
            <person name="Rupper R.R."/>
            <person name="Sharp A.R."/>
            <person name="Dally N."/>
            <person name="Boughton B.A."/>
            <person name="Woo Y.H."/>
            <person name="Gao G."/>
            <person name="Schijlen E.G.W.M."/>
            <person name="Guo X."/>
            <person name="Momin A.A."/>
            <person name="Negrao S."/>
            <person name="Al-Babili S."/>
            <person name="Gehring C."/>
            <person name="Roessner U."/>
            <person name="Jung C."/>
            <person name="Murphy K."/>
            <person name="Arold S.T."/>
            <person name="Gojobori T."/>
            <person name="van der Linden C.G."/>
            <person name="van Loo E.N."/>
            <person name="Jellen E.N."/>
            <person name="Maughan P.J."/>
            <person name="Tester M."/>
        </authorList>
    </citation>
    <scope>NUCLEOTIDE SEQUENCE [LARGE SCALE GENOMIC DNA]</scope>
    <source>
        <strain evidence="2">cv. PI 614886</strain>
    </source>
</reference>
<name>A0A803KZQ3_CHEQI</name>
<organism evidence="2 3">
    <name type="scientific">Chenopodium quinoa</name>
    <name type="common">Quinoa</name>
    <dbReference type="NCBI Taxonomy" id="63459"/>
    <lineage>
        <taxon>Eukaryota</taxon>
        <taxon>Viridiplantae</taxon>
        <taxon>Streptophyta</taxon>
        <taxon>Embryophyta</taxon>
        <taxon>Tracheophyta</taxon>
        <taxon>Spermatophyta</taxon>
        <taxon>Magnoliopsida</taxon>
        <taxon>eudicotyledons</taxon>
        <taxon>Gunneridae</taxon>
        <taxon>Pentapetalae</taxon>
        <taxon>Caryophyllales</taxon>
        <taxon>Chenopodiaceae</taxon>
        <taxon>Chenopodioideae</taxon>
        <taxon>Atripliceae</taxon>
        <taxon>Chenopodium</taxon>
    </lineage>
</organism>
<dbReference type="PANTHER" id="PTHR34061">
    <property type="entry name" value="PROTEIN, PUTATIVE-RELATED"/>
    <property type="match status" value="1"/>
</dbReference>
<feature type="signal peptide" evidence="1">
    <location>
        <begin position="1"/>
        <end position="27"/>
    </location>
</feature>
<evidence type="ECO:0000313" key="2">
    <source>
        <dbReference type="EnsemblPlants" id="AUR62004513-RA:cds"/>
    </source>
</evidence>
<evidence type="ECO:0000256" key="1">
    <source>
        <dbReference type="SAM" id="SignalP"/>
    </source>
</evidence>